<reference evidence="17 18" key="1">
    <citation type="submission" date="2020-08" db="EMBL/GenBank/DDBJ databases">
        <title>Sequencing the genomes of 1000 actinobacteria strains.</title>
        <authorList>
            <person name="Klenk H.-P."/>
        </authorList>
    </citation>
    <scope>NUCLEOTIDE SEQUENCE [LARGE SCALE GENOMIC DNA]</scope>
    <source>
        <strain evidence="17 18">DSM 44230</strain>
    </source>
</reference>
<evidence type="ECO:0000256" key="4">
    <source>
        <dbReference type="ARBA" id="ARBA00022670"/>
    </source>
</evidence>
<evidence type="ECO:0000256" key="1">
    <source>
        <dbReference type="ARBA" id="ARBA00004162"/>
    </source>
</evidence>
<evidence type="ECO:0000256" key="7">
    <source>
        <dbReference type="ARBA" id="ARBA00022825"/>
    </source>
</evidence>
<dbReference type="EMBL" id="JACHMH010000001">
    <property type="protein sequence ID" value="MBB4674311.1"/>
    <property type="molecule type" value="Genomic_DNA"/>
</dbReference>
<evidence type="ECO:0000313" key="17">
    <source>
        <dbReference type="EMBL" id="MBB4674311.1"/>
    </source>
</evidence>
<dbReference type="PANTHER" id="PTHR43806:SF11">
    <property type="entry name" value="CEREVISIN-RELATED"/>
    <property type="match status" value="1"/>
</dbReference>
<dbReference type="AlphaFoldDB" id="A0A7W7C6I6"/>
<evidence type="ECO:0000256" key="13">
    <source>
        <dbReference type="SAM" id="MobiDB-lite"/>
    </source>
</evidence>
<dbReference type="RefSeq" id="WP_185000379.1">
    <property type="nucleotide sequence ID" value="NZ_BAAAUI010000059.1"/>
</dbReference>
<feature type="transmembrane region" description="Helical" evidence="14">
    <location>
        <begin position="436"/>
        <end position="460"/>
    </location>
</feature>
<feature type="active site" description="Charge relay system" evidence="10 11">
    <location>
        <position position="349"/>
    </location>
</feature>
<keyword evidence="18" id="KW-1185">Reference proteome</keyword>
<dbReference type="PRINTS" id="PR00723">
    <property type="entry name" value="SUBTILISIN"/>
</dbReference>
<dbReference type="InterPro" id="IPR023828">
    <property type="entry name" value="Peptidase_S8_Ser-AS"/>
</dbReference>
<evidence type="ECO:0000259" key="16">
    <source>
        <dbReference type="Pfam" id="PF00082"/>
    </source>
</evidence>
<evidence type="ECO:0000313" key="18">
    <source>
        <dbReference type="Proteomes" id="UP000533598"/>
    </source>
</evidence>
<accession>A0A7W7C6I6</accession>
<comment type="similarity">
    <text evidence="2 11 12">Belongs to the peptidase S8 family.</text>
</comment>
<dbReference type="Pfam" id="PF00082">
    <property type="entry name" value="Peptidase_S8"/>
    <property type="match status" value="1"/>
</dbReference>
<dbReference type="InterPro" id="IPR015500">
    <property type="entry name" value="Peptidase_S8_subtilisin-rel"/>
</dbReference>
<dbReference type="GO" id="GO:0006508">
    <property type="term" value="P:proteolysis"/>
    <property type="evidence" value="ECO:0007669"/>
    <property type="project" value="UniProtKB-KW"/>
</dbReference>
<dbReference type="InterPro" id="IPR022398">
    <property type="entry name" value="Peptidase_S8_His-AS"/>
</dbReference>
<keyword evidence="4 11" id="KW-0645">Protease</keyword>
<evidence type="ECO:0000256" key="10">
    <source>
        <dbReference type="PIRSR" id="PIRSR615500-1"/>
    </source>
</evidence>
<dbReference type="Gene3D" id="3.40.50.200">
    <property type="entry name" value="Peptidase S8/S53 domain"/>
    <property type="match status" value="1"/>
</dbReference>
<dbReference type="NCBIfam" id="TIGR03921">
    <property type="entry name" value="T7SS_mycosin"/>
    <property type="match status" value="1"/>
</dbReference>
<evidence type="ECO:0000256" key="14">
    <source>
        <dbReference type="SAM" id="Phobius"/>
    </source>
</evidence>
<gene>
    <name evidence="17" type="ORF">HNR67_000429</name>
</gene>
<evidence type="ECO:0000256" key="11">
    <source>
        <dbReference type="PROSITE-ProRule" id="PRU01240"/>
    </source>
</evidence>
<comment type="caution">
    <text evidence="17">The sequence shown here is derived from an EMBL/GenBank/DDBJ whole genome shotgun (WGS) entry which is preliminary data.</text>
</comment>
<dbReference type="InterPro" id="IPR050131">
    <property type="entry name" value="Peptidase_S8_subtilisin-like"/>
</dbReference>
<evidence type="ECO:0000256" key="2">
    <source>
        <dbReference type="ARBA" id="ARBA00011073"/>
    </source>
</evidence>
<proteinExistence type="inferred from homology"/>
<keyword evidence="7 11" id="KW-0720">Serine protease</keyword>
<dbReference type="PROSITE" id="PS00138">
    <property type="entry name" value="SUBTILASE_SER"/>
    <property type="match status" value="1"/>
</dbReference>
<evidence type="ECO:0000256" key="5">
    <source>
        <dbReference type="ARBA" id="ARBA00022692"/>
    </source>
</evidence>
<evidence type="ECO:0000256" key="15">
    <source>
        <dbReference type="SAM" id="SignalP"/>
    </source>
</evidence>
<dbReference type="InterPro" id="IPR036852">
    <property type="entry name" value="Peptidase_S8/S53_dom_sf"/>
</dbReference>
<dbReference type="InterPro" id="IPR023827">
    <property type="entry name" value="Peptidase_S8_Asp-AS"/>
</dbReference>
<keyword evidence="15" id="KW-0732">Signal</keyword>
<dbReference type="InterPro" id="IPR023834">
    <property type="entry name" value="T7SS_pept_S8A_mycosin"/>
</dbReference>
<keyword evidence="6 11" id="KW-0378">Hydrolase</keyword>
<dbReference type="Proteomes" id="UP000533598">
    <property type="component" value="Unassembled WGS sequence"/>
</dbReference>
<dbReference type="SUPFAM" id="SSF52743">
    <property type="entry name" value="Subtilisin-like"/>
    <property type="match status" value="1"/>
</dbReference>
<keyword evidence="9 14" id="KW-0472">Membrane</keyword>
<keyword evidence="3" id="KW-1003">Cell membrane</keyword>
<evidence type="ECO:0000256" key="9">
    <source>
        <dbReference type="ARBA" id="ARBA00023136"/>
    </source>
</evidence>
<evidence type="ECO:0000256" key="8">
    <source>
        <dbReference type="ARBA" id="ARBA00022989"/>
    </source>
</evidence>
<comment type="subcellular location">
    <subcellularLocation>
        <location evidence="1">Cell membrane</location>
        <topology evidence="1">Single-pass membrane protein</topology>
    </subcellularLocation>
</comment>
<feature type="active site" description="Charge relay system" evidence="10 11">
    <location>
        <position position="110"/>
    </location>
</feature>
<feature type="signal peptide" evidence="15">
    <location>
        <begin position="1"/>
        <end position="28"/>
    </location>
</feature>
<sequence length="479" mass="50604">MRRSRRAAALTGVVAAMLAITPVWVAQAQQPSTSAAAQPDDVFPKPPDPGAPAGFAAATKDMPYEQKQNCIVPGNNGLTVEPRPWGQMVLQFEKAWRFATGKKQKVAVIDTGVNPHPRLKGRLEGGGDYVQDGRNGTEDCNGHGTLVAGIIAADNDDSTEGFKGVAPDAKILAFRQTDPFWKAKDARTGQERSAGRLDTLAQAIRRAADDPEVTVINISETICGPVGSLADQTTLRGTVRYAVKTKNKVIVVAAGNTSEGDESSSCKQNNSPGRANVVASPAFFDDDVLTVGAVTFEGERANFSIGGPWVDIAGPGTRITSLDPGKGATKLANRMLDNSGKPTEIQGTSFAAPYVAGVAALVRERYPNLSAYQVMSRLQQTAQHPAGKGGRDFYLGYGMVDPIAALTAVLPEEAGVTPVPPVRDTMPLNPPLEKDWTPIVVALAGAGGGLGLLLLTLFIVHTVQRDKKGEEESALRPLH</sequence>
<dbReference type="InterPro" id="IPR000209">
    <property type="entry name" value="Peptidase_S8/S53_dom"/>
</dbReference>
<dbReference type="PROSITE" id="PS00136">
    <property type="entry name" value="SUBTILASE_ASP"/>
    <property type="match status" value="1"/>
</dbReference>
<keyword evidence="8 14" id="KW-1133">Transmembrane helix</keyword>
<dbReference type="GO" id="GO:0005886">
    <property type="term" value="C:plasma membrane"/>
    <property type="evidence" value="ECO:0007669"/>
    <property type="project" value="UniProtKB-SubCell"/>
</dbReference>
<evidence type="ECO:0000256" key="12">
    <source>
        <dbReference type="RuleBase" id="RU003355"/>
    </source>
</evidence>
<evidence type="ECO:0000256" key="6">
    <source>
        <dbReference type="ARBA" id="ARBA00022801"/>
    </source>
</evidence>
<feature type="region of interest" description="Disordered" evidence="13">
    <location>
        <begin position="31"/>
        <end position="56"/>
    </location>
</feature>
<dbReference type="PROSITE" id="PS00137">
    <property type="entry name" value="SUBTILASE_HIS"/>
    <property type="match status" value="1"/>
</dbReference>
<dbReference type="GO" id="GO:0004252">
    <property type="term" value="F:serine-type endopeptidase activity"/>
    <property type="evidence" value="ECO:0007669"/>
    <property type="project" value="UniProtKB-UniRule"/>
</dbReference>
<keyword evidence="5 14" id="KW-0812">Transmembrane</keyword>
<feature type="active site" description="Charge relay system" evidence="10 11">
    <location>
        <position position="143"/>
    </location>
</feature>
<dbReference type="PROSITE" id="PS51892">
    <property type="entry name" value="SUBTILASE"/>
    <property type="match status" value="1"/>
</dbReference>
<organism evidence="17 18">
    <name type="scientific">Crossiella cryophila</name>
    <dbReference type="NCBI Taxonomy" id="43355"/>
    <lineage>
        <taxon>Bacteria</taxon>
        <taxon>Bacillati</taxon>
        <taxon>Actinomycetota</taxon>
        <taxon>Actinomycetes</taxon>
        <taxon>Pseudonocardiales</taxon>
        <taxon>Pseudonocardiaceae</taxon>
        <taxon>Crossiella</taxon>
    </lineage>
</organism>
<dbReference type="PANTHER" id="PTHR43806">
    <property type="entry name" value="PEPTIDASE S8"/>
    <property type="match status" value="1"/>
</dbReference>
<dbReference type="EC" id="3.4.21.-" evidence="17"/>
<name>A0A7W7C6I6_9PSEU</name>
<feature type="domain" description="Peptidase S8/S53" evidence="16">
    <location>
        <begin position="101"/>
        <end position="398"/>
    </location>
</feature>
<evidence type="ECO:0000256" key="3">
    <source>
        <dbReference type="ARBA" id="ARBA00022475"/>
    </source>
</evidence>
<protein>
    <submittedName>
        <fullName evidence="17">Membrane-anchored mycosin MYCP</fullName>
        <ecNumber evidence="17">3.4.21.-</ecNumber>
    </submittedName>
</protein>
<feature type="chain" id="PRO_5030810668" evidence="15">
    <location>
        <begin position="29"/>
        <end position="479"/>
    </location>
</feature>